<protein>
    <submittedName>
        <fullName evidence="1">Uncharacterized protein</fullName>
    </submittedName>
</protein>
<gene>
    <name evidence="1" type="ORF">NC99_09160</name>
</gene>
<organism evidence="1 2">
    <name type="scientific">Sunxiuqinia dokdonensis</name>
    <dbReference type="NCBI Taxonomy" id="1409788"/>
    <lineage>
        <taxon>Bacteria</taxon>
        <taxon>Pseudomonadati</taxon>
        <taxon>Bacteroidota</taxon>
        <taxon>Bacteroidia</taxon>
        <taxon>Marinilabiliales</taxon>
        <taxon>Prolixibacteraceae</taxon>
        <taxon>Sunxiuqinia</taxon>
    </lineage>
</organism>
<evidence type="ECO:0000313" key="2">
    <source>
        <dbReference type="Proteomes" id="UP000036958"/>
    </source>
</evidence>
<proteinExistence type="predicted"/>
<comment type="caution">
    <text evidence="1">The sequence shown here is derived from an EMBL/GenBank/DDBJ whole genome shotgun (WGS) entry which is preliminary data.</text>
</comment>
<sequence>MAVKKSPVNLMRLALLLLSLPEQPESSAQKEKVLCGTRFLSDYL</sequence>
<name>A0A0L8VCS2_9BACT</name>
<evidence type="ECO:0000313" key="1">
    <source>
        <dbReference type="EMBL" id="KOH46251.1"/>
    </source>
</evidence>
<dbReference type="EMBL" id="LGIA01000036">
    <property type="protein sequence ID" value="KOH46251.1"/>
    <property type="molecule type" value="Genomic_DNA"/>
</dbReference>
<dbReference type="STRING" id="1409788.NC99_09160"/>
<dbReference type="Proteomes" id="UP000036958">
    <property type="component" value="Unassembled WGS sequence"/>
</dbReference>
<accession>A0A0L8VCS2</accession>
<keyword evidence="2" id="KW-1185">Reference proteome</keyword>
<dbReference type="AlphaFoldDB" id="A0A0L8VCS2"/>
<reference evidence="2" key="1">
    <citation type="submission" date="2015-07" db="EMBL/GenBank/DDBJ databases">
        <title>Genome sequencing of Sunxiuqinia dokdonensis strain SK.</title>
        <authorList>
            <person name="Ahn S."/>
            <person name="Kim B.-C."/>
        </authorList>
    </citation>
    <scope>NUCLEOTIDE SEQUENCE [LARGE SCALE GENOMIC DNA]</scope>
    <source>
        <strain evidence="2">SK</strain>
    </source>
</reference>